<reference evidence="1" key="1">
    <citation type="journal article" date="2020" name="Nature">
        <title>Giant virus diversity and host interactions through global metagenomics.</title>
        <authorList>
            <person name="Schulz F."/>
            <person name="Roux S."/>
            <person name="Paez-Espino D."/>
            <person name="Jungbluth S."/>
            <person name="Walsh D.A."/>
            <person name="Denef V.J."/>
            <person name="McMahon K.D."/>
            <person name="Konstantinidis K.T."/>
            <person name="Eloe-Fadrosh E.A."/>
            <person name="Kyrpides N.C."/>
            <person name="Woyke T."/>
        </authorList>
    </citation>
    <scope>NUCLEOTIDE SEQUENCE</scope>
    <source>
        <strain evidence="1">GVMAG-M-3300017651-5</strain>
    </source>
</reference>
<evidence type="ECO:0000313" key="1">
    <source>
        <dbReference type="EMBL" id="QHS92773.1"/>
    </source>
</evidence>
<organism evidence="1">
    <name type="scientific">viral metagenome</name>
    <dbReference type="NCBI Taxonomy" id="1070528"/>
    <lineage>
        <taxon>unclassified sequences</taxon>
        <taxon>metagenomes</taxon>
        <taxon>organismal metagenomes</taxon>
    </lineage>
</organism>
<dbReference type="EMBL" id="MN739192">
    <property type="protein sequence ID" value="QHS92773.1"/>
    <property type="molecule type" value="Genomic_DNA"/>
</dbReference>
<name>A0A6C0BNE1_9ZZZZ</name>
<dbReference type="AlphaFoldDB" id="A0A6C0BNE1"/>
<accession>A0A6C0BNE1</accession>
<protein>
    <submittedName>
        <fullName evidence="1">Uncharacterized protein</fullName>
    </submittedName>
</protein>
<proteinExistence type="predicted"/>
<sequence length="53" mass="5717">MSGFPSGDLWITGQSAHDRSLCRMNALTVWNIDAITRTSSGSAHLLQSLSNIV</sequence>